<feature type="domain" description="IRG-type G" evidence="5">
    <location>
        <begin position="9"/>
        <end position="191"/>
    </location>
</feature>
<evidence type="ECO:0000256" key="4">
    <source>
        <dbReference type="ARBA" id="ARBA00023134"/>
    </source>
</evidence>
<dbReference type="InterPro" id="IPR027417">
    <property type="entry name" value="P-loop_NTPase"/>
</dbReference>
<dbReference type="Pfam" id="PF05049">
    <property type="entry name" value="IIGP"/>
    <property type="match status" value="1"/>
</dbReference>
<evidence type="ECO:0000256" key="3">
    <source>
        <dbReference type="ARBA" id="ARBA00022801"/>
    </source>
</evidence>
<dbReference type="EMBL" id="JBJKFK010004696">
    <property type="protein sequence ID" value="KAL3308790.1"/>
    <property type="molecule type" value="Genomic_DNA"/>
</dbReference>
<comment type="similarity">
    <text evidence="1">Belongs to the TRAFAC class dynamin-like GTPase superfamily. IRG family.</text>
</comment>
<name>A0ABD2PMS6_9PLAT</name>
<dbReference type="PROSITE" id="PS51716">
    <property type="entry name" value="G_IRG"/>
    <property type="match status" value="1"/>
</dbReference>
<organism evidence="6 7">
    <name type="scientific">Cichlidogyrus casuarinus</name>
    <dbReference type="NCBI Taxonomy" id="1844966"/>
    <lineage>
        <taxon>Eukaryota</taxon>
        <taxon>Metazoa</taxon>
        <taxon>Spiralia</taxon>
        <taxon>Lophotrochozoa</taxon>
        <taxon>Platyhelminthes</taxon>
        <taxon>Monogenea</taxon>
        <taxon>Monopisthocotylea</taxon>
        <taxon>Dactylogyridea</taxon>
        <taxon>Ancyrocephalidae</taxon>
        <taxon>Cichlidogyrus</taxon>
    </lineage>
</organism>
<dbReference type="Gene3D" id="3.40.50.300">
    <property type="entry name" value="P-loop containing nucleotide triphosphate hydrolases"/>
    <property type="match status" value="1"/>
</dbReference>
<evidence type="ECO:0000259" key="5">
    <source>
        <dbReference type="PROSITE" id="PS51716"/>
    </source>
</evidence>
<keyword evidence="3" id="KW-0378">Hydrolase</keyword>
<dbReference type="InterPro" id="IPR007743">
    <property type="entry name" value="Immunity-related_GTPase-like"/>
</dbReference>
<dbReference type="GO" id="GO:0016787">
    <property type="term" value="F:hydrolase activity"/>
    <property type="evidence" value="ECO:0007669"/>
    <property type="project" value="UniProtKB-KW"/>
</dbReference>
<protein>
    <recommendedName>
        <fullName evidence="5">IRG-type G domain-containing protein</fullName>
    </recommendedName>
</protein>
<dbReference type="InterPro" id="IPR030385">
    <property type="entry name" value="G_IRG_dom"/>
</dbReference>
<reference evidence="6 7" key="1">
    <citation type="submission" date="2024-11" db="EMBL/GenBank/DDBJ databases">
        <title>Adaptive evolution of stress response genes in parasites aligns with host niche diversity.</title>
        <authorList>
            <person name="Hahn C."/>
            <person name="Resl P."/>
        </authorList>
    </citation>
    <scope>NUCLEOTIDE SEQUENCE [LARGE SCALE GENOMIC DNA]</scope>
    <source>
        <strain evidence="6">EGGRZ-B1_66</strain>
        <tissue evidence="6">Body</tissue>
    </source>
</reference>
<accession>A0ABD2PMS6</accession>
<keyword evidence="4" id="KW-0342">GTP-binding</keyword>
<gene>
    <name evidence="6" type="ORF">Ciccas_012672</name>
</gene>
<evidence type="ECO:0000313" key="7">
    <source>
        <dbReference type="Proteomes" id="UP001626550"/>
    </source>
</evidence>
<evidence type="ECO:0000313" key="6">
    <source>
        <dbReference type="EMBL" id="KAL3308790.1"/>
    </source>
</evidence>
<dbReference type="PANTHER" id="PTHR32341">
    <property type="entry name" value="INTERFERON-INDUCIBLE GTPASE"/>
    <property type="match status" value="1"/>
</dbReference>
<sequence length="325" mass="36863">MLLPVYPPSKLDIAVMGEQGCGKTSFINAIRGLPDSDPSAGATCCWSTLKEPVKYPIEKAPSISFWDLPPFEKFNFNAQRYLNSINPQRFDLFLLLIDHRVTEDYLAVATELSQHNKRFVLARNKTDMQLQHLRNMSNFNLEHELQNIRLDTTKFVRQSRLQIRLPEIYAISSHELGKYDYENAIECMVSLLMPDQRFLLLMALPVVSDQIIELKQEQLFKCSAAYGSTMQPANPAFYIAEIQKYLGVFGLDQNSIIRLSRKSAKPIAEIYAACSSKFLEMQNGDFTALHSSWDQSTGSTPNILTEAIIQLGEDAKKVLQLVKST</sequence>
<keyword evidence="7" id="KW-1185">Reference proteome</keyword>
<evidence type="ECO:0000256" key="2">
    <source>
        <dbReference type="ARBA" id="ARBA00022741"/>
    </source>
</evidence>
<comment type="caution">
    <text evidence="6">The sequence shown here is derived from an EMBL/GenBank/DDBJ whole genome shotgun (WGS) entry which is preliminary data.</text>
</comment>
<dbReference type="AlphaFoldDB" id="A0ABD2PMS6"/>
<evidence type="ECO:0000256" key="1">
    <source>
        <dbReference type="ARBA" id="ARBA00005429"/>
    </source>
</evidence>
<proteinExistence type="inferred from homology"/>
<dbReference type="SUPFAM" id="SSF52540">
    <property type="entry name" value="P-loop containing nucleoside triphosphate hydrolases"/>
    <property type="match status" value="1"/>
</dbReference>
<keyword evidence="2" id="KW-0547">Nucleotide-binding</keyword>
<dbReference type="GO" id="GO:0005525">
    <property type="term" value="F:GTP binding"/>
    <property type="evidence" value="ECO:0007669"/>
    <property type="project" value="UniProtKB-KW"/>
</dbReference>
<dbReference type="Proteomes" id="UP001626550">
    <property type="component" value="Unassembled WGS sequence"/>
</dbReference>
<dbReference type="PANTHER" id="PTHR32341:SF10">
    <property type="entry name" value="INTERFERON-INDUCIBLE GTPASE 5"/>
    <property type="match status" value="1"/>
</dbReference>
<dbReference type="InterPro" id="IPR051515">
    <property type="entry name" value="IRG"/>
</dbReference>